<evidence type="ECO:0000313" key="3">
    <source>
        <dbReference type="Proteomes" id="UP000675284"/>
    </source>
</evidence>
<accession>A0A941DVV8</accession>
<dbReference type="RefSeq" id="WP_121604875.1">
    <property type="nucleotide sequence ID" value="NZ_JAGSOT010000104.1"/>
</dbReference>
<reference evidence="2" key="1">
    <citation type="submission" date="2021-04" db="EMBL/GenBank/DDBJ databases">
        <title>Isolation and polyphasic classification of algal microorganism.</title>
        <authorList>
            <person name="Wang S."/>
        </authorList>
    </citation>
    <scope>NUCLEOTIDE SEQUENCE</scope>
    <source>
        <strain evidence="2">720a</strain>
    </source>
</reference>
<dbReference type="AlphaFoldDB" id="A0A941DVV8"/>
<dbReference type="PROSITE" id="PS51257">
    <property type="entry name" value="PROKAR_LIPOPROTEIN"/>
    <property type="match status" value="1"/>
</dbReference>
<feature type="signal peptide" evidence="1">
    <location>
        <begin position="1"/>
        <end position="20"/>
    </location>
</feature>
<sequence>MKYFSVILILLFLMGCGDQAETGDDSSNHSSMNKETTANTAVSFRNIDIKVEDGKAIIEGEVNARNTEVFYILEHQNQEIISEKQANTKQQSVAWMDFTLEVSLPEEVMTGKEPPILILYGKNEQDERINANYFPVDINNE</sequence>
<name>A0A941DVV8_9BACI</name>
<feature type="chain" id="PRO_5037852946" description="Bacterial spore germination immunoglobulin-like domain-containing protein" evidence="1">
    <location>
        <begin position="21"/>
        <end position="141"/>
    </location>
</feature>
<gene>
    <name evidence="2" type="ORF">KCX74_19815</name>
</gene>
<evidence type="ECO:0000313" key="2">
    <source>
        <dbReference type="EMBL" id="MBR7798264.1"/>
    </source>
</evidence>
<dbReference type="EMBL" id="JAGSOT010000104">
    <property type="protein sequence ID" value="MBR7798264.1"/>
    <property type="molecule type" value="Genomic_DNA"/>
</dbReference>
<comment type="caution">
    <text evidence="2">The sequence shown here is derived from an EMBL/GenBank/DDBJ whole genome shotgun (WGS) entry which is preliminary data.</text>
</comment>
<proteinExistence type="predicted"/>
<keyword evidence="1" id="KW-0732">Signal</keyword>
<organism evidence="2 3">
    <name type="scientific">Virgibacillus salarius</name>
    <dbReference type="NCBI Taxonomy" id="447199"/>
    <lineage>
        <taxon>Bacteria</taxon>
        <taxon>Bacillati</taxon>
        <taxon>Bacillota</taxon>
        <taxon>Bacilli</taxon>
        <taxon>Bacillales</taxon>
        <taxon>Bacillaceae</taxon>
        <taxon>Virgibacillus</taxon>
    </lineage>
</organism>
<keyword evidence="3" id="KW-1185">Reference proteome</keyword>
<evidence type="ECO:0000256" key="1">
    <source>
        <dbReference type="SAM" id="SignalP"/>
    </source>
</evidence>
<evidence type="ECO:0008006" key="4">
    <source>
        <dbReference type="Google" id="ProtNLM"/>
    </source>
</evidence>
<dbReference type="Proteomes" id="UP000675284">
    <property type="component" value="Unassembled WGS sequence"/>
</dbReference>
<protein>
    <recommendedName>
        <fullName evidence="4">Bacterial spore germination immunoglobulin-like domain-containing protein</fullName>
    </recommendedName>
</protein>